<keyword evidence="3" id="KW-0064">Aspartyl protease</keyword>
<dbReference type="OrthoDB" id="413361at2759"/>
<gene>
    <name evidence="9" type="primary">POLX_928</name>
    <name evidence="9" type="ORF">AVEN_112097_1</name>
</gene>
<dbReference type="Pfam" id="PF00665">
    <property type="entry name" value="rve"/>
    <property type="match status" value="1"/>
</dbReference>
<comment type="caution">
    <text evidence="9">The sequence shown here is derived from an EMBL/GenBank/DDBJ whole genome shotgun (WGS) entry which is preliminary data.</text>
</comment>
<dbReference type="GO" id="GO:0004190">
    <property type="term" value="F:aspartic-type endopeptidase activity"/>
    <property type="evidence" value="ECO:0007669"/>
    <property type="project" value="UniProtKB-KW"/>
</dbReference>
<dbReference type="AlphaFoldDB" id="A0A4Y2MCH5"/>
<dbReference type="Proteomes" id="UP000499080">
    <property type="component" value="Unassembled WGS sequence"/>
</dbReference>
<evidence type="ECO:0000313" key="9">
    <source>
        <dbReference type="EMBL" id="GBN24319.1"/>
    </source>
</evidence>
<dbReference type="InterPro" id="IPR001878">
    <property type="entry name" value="Znf_CCHC"/>
</dbReference>
<evidence type="ECO:0000256" key="5">
    <source>
        <dbReference type="PROSITE-ProRule" id="PRU00047"/>
    </source>
</evidence>
<dbReference type="GO" id="GO:0006508">
    <property type="term" value="P:proteolysis"/>
    <property type="evidence" value="ECO:0007669"/>
    <property type="project" value="UniProtKB-KW"/>
</dbReference>
<dbReference type="GO" id="GO:0042575">
    <property type="term" value="C:DNA polymerase complex"/>
    <property type="evidence" value="ECO:0007669"/>
    <property type="project" value="UniProtKB-ARBA"/>
</dbReference>
<dbReference type="SUPFAM" id="SSF53098">
    <property type="entry name" value="Ribonuclease H-like"/>
    <property type="match status" value="1"/>
</dbReference>
<evidence type="ECO:0000313" key="10">
    <source>
        <dbReference type="Proteomes" id="UP000499080"/>
    </source>
</evidence>
<dbReference type="GO" id="GO:0071897">
    <property type="term" value="P:DNA biosynthetic process"/>
    <property type="evidence" value="ECO:0007669"/>
    <property type="project" value="UniProtKB-ARBA"/>
</dbReference>
<dbReference type="InterPro" id="IPR039537">
    <property type="entry name" value="Retrotran_Ty1/copia-like"/>
</dbReference>
<dbReference type="PROSITE" id="PS50158">
    <property type="entry name" value="ZF_CCHC"/>
    <property type="match status" value="1"/>
</dbReference>
<dbReference type="SUPFAM" id="SSF57756">
    <property type="entry name" value="Retrovirus zinc finger-like domains"/>
    <property type="match status" value="1"/>
</dbReference>
<dbReference type="SUPFAM" id="SSF56672">
    <property type="entry name" value="DNA/RNA polymerases"/>
    <property type="match status" value="1"/>
</dbReference>
<dbReference type="CDD" id="cd09272">
    <property type="entry name" value="RNase_HI_RT_Ty1"/>
    <property type="match status" value="1"/>
</dbReference>
<keyword evidence="4" id="KW-0378">Hydrolase</keyword>
<dbReference type="GO" id="GO:0008270">
    <property type="term" value="F:zinc ion binding"/>
    <property type="evidence" value="ECO:0007669"/>
    <property type="project" value="UniProtKB-KW"/>
</dbReference>
<evidence type="ECO:0000259" key="7">
    <source>
        <dbReference type="PROSITE" id="PS50158"/>
    </source>
</evidence>
<dbReference type="InterPro" id="IPR036875">
    <property type="entry name" value="Znf_CCHC_sf"/>
</dbReference>
<dbReference type="Pfam" id="PF14223">
    <property type="entry name" value="Retrotran_gag_2"/>
    <property type="match status" value="1"/>
</dbReference>
<dbReference type="Gene3D" id="3.30.420.10">
    <property type="entry name" value="Ribonuclease H-like superfamily/Ribonuclease H"/>
    <property type="match status" value="1"/>
</dbReference>
<dbReference type="SMART" id="SM00343">
    <property type="entry name" value="ZnF_C2HC"/>
    <property type="match status" value="2"/>
</dbReference>
<keyword evidence="5" id="KW-0862">Zinc</keyword>
<feature type="region of interest" description="Disordered" evidence="6">
    <location>
        <begin position="692"/>
        <end position="712"/>
    </location>
</feature>
<dbReference type="Pfam" id="PF00098">
    <property type="entry name" value="zf-CCHC"/>
    <property type="match status" value="1"/>
</dbReference>
<dbReference type="EMBL" id="BGPR01007104">
    <property type="protein sequence ID" value="GBN24319.1"/>
    <property type="molecule type" value="Genomic_DNA"/>
</dbReference>
<dbReference type="InterPro" id="IPR013103">
    <property type="entry name" value="RVT_2"/>
</dbReference>
<dbReference type="PANTHER" id="PTHR42648">
    <property type="entry name" value="TRANSPOSASE, PUTATIVE-RELATED"/>
    <property type="match status" value="1"/>
</dbReference>
<dbReference type="InterPro" id="IPR057670">
    <property type="entry name" value="SH3_retrovirus"/>
</dbReference>
<reference evidence="9 10" key="1">
    <citation type="journal article" date="2019" name="Sci. Rep.">
        <title>Orb-weaving spider Araneus ventricosus genome elucidates the spidroin gene catalogue.</title>
        <authorList>
            <person name="Kono N."/>
            <person name="Nakamura H."/>
            <person name="Ohtoshi R."/>
            <person name="Moran D.A.P."/>
            <person name="Shinohara A."/>
            <person name="Yoshida Y."/>
            <person name="Fujiwara M."/>
            <person name="Mori M."/>
            <person name="Tomita M."/>
            <person name="Arakawa K."/>
        </authorList>
    </citation>
    <scope>NUCLEOTIDE SEQUENCE [LARGE SCALE GENOMIC DNA]</scope>
</reference>
<accession>A0A4Y2MCH5</accession>
<evidence type="ECO:0000256" key="2">
    <source>
        <dbReference type="ARBA" id="ARBA00022723"/>
    </source>
</evidence>
<dbReference type="Pfam" id="PF25597">
    <property type="entry name" value="SH3_retrovirus"/>
    <property type="match status" value="1"/>
</dbReference>
<evidence type="ECO:0000256" key="1">
    <source>
        <dbReference type="ARBA" id="ARBA00022670"/>
    </source>
</evidence>
<dbReference type="GO" id="GO:0003676">
    <property type="term" value="F:nucleic acid binding"/>
    <property type="evidence" value="ECO:0007669"/>
    <property type="project" value="InterPro"/>
</dbReference>
<name>A0A4Y2MCH5_ARAVE</name>
<dbReference type="InterPro" id="IPR054722">
    <property type="entry name" value="PolX-like_BBD"/>
</dbReference>
<keyword evidence="1" id="KW-0645">Protease</keyword>
<dbReference type="Pfam" id="PF22936">
    <property type="entry name" value="Pol_BBD"/>
    <property type="match status" value="1"/>
</dbReference>
<protein>
    <submittedName>
        <fullName evidence="9">Retrovirus-related Pol polyprotein from transposon TNT 1-94</fullName>
    </submittedName>
</protein>
<dbReference type="InterPro" id="IPR036397">
    <property type="entry name" value="RNaseH_sf"/>
</dbReference>
<organism evidence="9 10">
    <name type="scientific">Araneus ventricosus</name>
    <name type="common">Orbweaver spider</name>
    <name type="synonym">Epeira ventricosa</name>
    <dbReference type="NCBI Taxonomy" id="182803"/>
    <lineage>
        <taxon>Eukaryota</taxon>
        <taxon>Metazoa</taxon>
        <taxon>Ecdysozoa</taxon>
        <taxon>Arthropoda</taxon>
        <taxon>Chelicerata</taxon>
        <taxon>Arachnida</taxon>
        <taxon>Araneae</taxon>
        <taxon>Araneomorphae</taxon>
        <taxon>Entelegynae</taxon>
        <taxon>Araneoidea</taxon>
        <taxon>Araneidae</taxon>
        <taxon>Araneus</taxon>
    </lineage>
</organism>
<sequence length="1245" mass="141788">MAARDDNTKYCVEPFNGKNFVLYKRRVEAVFAAKELEKYLKTEADETKAAEIKDAKKAYALLLTLLDDTILATMATESSACQIWTSLKQKYLKVSAVSQILVRKKLATLKKRRDCSMQQLINELLAIVNELRLSGAEVKDMDVVIYLLMSLPADYDVIKSTIENQPNETLTLDFVMQRLLNAEELKGEKNPDNIRASVSSDNVAFSADKRDIICHKCKNKGHVAKFCKRKLVCFGCGRPGHYKKDCRFKPKSDFKESAAVTFMVGEPVENFILDSGASTHMCNKGEWFEEIKPFGGTVACASKNDVLKVEGIGTVPGTSNGRKVILTDVLYVPELNGQLISVKNIQKTGYSVIFKNDVAFIEKSREKFEFARLNEKGQYVSQFEPTKASTCFVNHSAELWHRRMGHSSNKVLKEMGLPVSESPSSFCEECVIAKQSNTPMSKGPRSREDLPMRMVHTDICGPIDPPTREGKKYFVTVVDDFSRFCEVHLLKHKSDILEVFKLFIKQNPDLYKIRCDNAKEYVSGELARYCKKSGVMIDPAPPYSPPLNGVAERANRYLLEKARALIYEAKLPKSYWGYAVQTAAYLKNRIPNQTVGNLPFELKHGKPPDLNIIKVFGCDAYMRVPDNLRKKLDPKSKKMIFIGYSTMGYRLLDPVTKRVVVSRNVQFNEEKKKRISIQDGFSIEDKDLAKEVIPDPSDAESKSLEESYEENTRQRRNVKLPAKLNDYFVYEANVTTLDSVSFEDIETLPEEEQILWRKAMNEEMESLNKNEVWKLVELPKDEKPMSCKWVLRIKRNNVYKARLVARGFEQKPGIDYCETSAPVISMSSLRLVLAIIIQKNLEIHALDVKTAFLNGDLQETIYMEQPMGYNDNSGRVCKLLKSLYGLKQAPRQWFKRFTDFIIHLNFQQLNCEACIFVRRSKQSEIFIVLYVDDLLIAGSDDSEVGVVIQLLRNEFEMSKAEVANEFLGISFEYSHNKLSLGQKAYVEKVLNKFRMVDCKPSGTPLVPKSTSSDFVNGERFHGPYRELVGALLYLSMTTRPDILYSVNCLSQIQEQPTDSAWAGLKRILRYLKGTSELQLLFCKSDSDNIMINVYVDADWGADTYDRKSISGYIIFFNDCPVIWSVKRQTSIALSSTEAEILALAKAIQDLIVLYNVTKEILGVDNINVSVYEDNQSAIKAILNENNCARLKHLDIKLKYVRDIVKLYNIDLVYVSTENQLADLFTKCLPKPRLCYLRDKCKLMCD</sequence>
<evidence type="ECO:0000256" key="4">
    <source>
        <dbReference type="ARBA" id="ARBA00022801"/>
    </source>
</evidence>
<dbReference type="GO" id="GO:0015074">
    <property type="term" value="P:DNA integration"/>
    <property type="evidence" value="ECO:0007669"/>
    <property type="project" value="InterPro"/>
</dbReference>
<feature type="domain" description="CCHC-type" evidence="7">
    <location>
        <begin position="233"/>
        <end position="247"/>
    </location>
</feature>
<evidence type="ECO:0000259" key="8">
    <source>
        <dbReference type="PROSITE" id="PS50994"/>
    </source>
</evidence>
<dbReference type="PROSITE" id="PS50994">
    <property type="entry name" value="INTEGRASE"/>
    <property type="match status" value="1"/>
</dbReference>
<dbReference type="InterPro" id="IPR043502">
    <property type="entry name" value="DNA/RNA_pol_sf"/>
</dbReference>
<keyword evidence="2" id="KW-0479">Metal-binding</keyword>
<dbReference type="Pfam" id="PF07727">
    <property type="entry name" value="RVT_2"/>
    <property type="match status" value="1"/>
</dbReference>
<dbReference type="InterPro" id="IPR025724">
    <property type="entry name" value="GAG-pre-integrase_dom"/>
</dbReference>
<keyword evidence="10" id="KW-1185">Reference proteome</keyword>
<keyword evidence="5" id="KW-0863">Zinc-finger</keyword>
<dbReference type="InterPro" id="IPR012337">
    <property type="entry name" value="RNaseH-like_sf"/>
</dbReference>
<dbReference type="Pfam" id="PF13976">
    <property type="entry name" value="gag_pre-integrs"/>
    <property type="match status" value="1"/>
</dbReference>
<feature type="domain" description="Integrase catalytic" evidence="8">
    <location>
        <begin position="447"/>
        <end position="607"/>
    </location>
</feature>
<evidence type="ECO:0000256" key="3">
    <source>
        <dbReference type="ARBA" id="ARBA00022750"/>
    </source>
</evidence>
<dbReference type="InterPro" id="IPR001584">
    <property type="entry name" value="Integrase_cat-core"/>
</dbReference>
<proteinExistence type="predicted"/>
<dbReference type="Gene3D" id="4.10.60.10">
    <property type="entry name" value="Zinc finger, CCHC-type"/>
    <property type="match status" value="1"/>
</dbReference>
<evidence type="ECO:0000256" key="6">
    <source>
        <dbReference type="SAM" id="MobiDB-lite"/>
    </source>
</evidence>
<dbReference type="PANTHER" id="PTHR42648:SF28">
    <property type="entry name" value="TRANSPOSON-ENCODED PROTEIN WITH RIBONUCLEASE H-LIKE AND RETROVIRUS ZINC FINGER-LIKE DOMAINS"/>
    <property type="match status" value="1"/>
</dbReference>